<name>A0A506ULA8_9PROT</name>
<dbReference type="Proteomes" id="UP000315037">
    <property type="component" value="Unassembled WGS sequence"/>
</dbReference>
<accession>A0A506ULA8</accession>
<keyword evidence="3" id="KW-1185">Reference proteome</keyword>
<dbReference type="Gene3D" id="3.40.470.10">
    <property type="entry name" value="Uracil-DNA glycosylase-like domain"/>
    <property type="match status" value="1"/>
</dbReference>
<dbReference type="CDD" id="cd10033">
    <property type="entry name" value="UDG_like"/>
    <property type="match status" value="1"/>
</dbReference>
<dbReference type="SUPFAM" id="SSF52141">
    <property type="entry name" value="Uracil-DNA glycosylase-like"/>
    <property type="match status" value="1"/>
</dbReference>
<dbReference type="InterPro" id="IPR036895">
    <property type="entry name" value="Uracil-DNA_glycosylase-like_sf"/>
</dbReference>
<dbReference type="AlphaFoldDB" id="A0A506ULA8"/>
<dbReference type="SMART" id="SM00987">
    <property type="entry name" value="UreE_C"/>
    <property type="match status" value="1"/>
</dbReference>
<evidence type="ECO:0000259" key="1">
    <source>
        <dbReference type="SMART" id="SM00986"/>
    </source>
</evidence>
<comment type="caution">
    <text evidence="2">The sequence shown here is derived from an EMBL/GenBank/DDBJ whole genome shotgun (WGS) entry which is preliminary data.</text>
</comment>
<organism evidence="2 3">
    <name type="scientific">Oecophyllibacter saccharovorans</name>
    <dbReference type="NCBI Taxonomy" id="2558360"/>
    <lineage>
        <taxon>Bacteria</taxon>
        <taxon>Pseudomonadati</taxon>
        <taxon>Pseudomonadota</taxon>
        <taxon>Alphaproteobacteria</taxon>
        <taxon>Acetobacterales</taxon>
        <taxon>Acetobacteraceae</taxon>
        <taxon>Oecophyllibacter</taxon>
    </lineage>
</organism>
<dbReference type="InterPro" id="IPR047124">
    <property type="entry name" value="HI_0220.2"/>
</dbReference>
<dbReference type="EMBL" id="SORZ01000002">
    <property type="protein sequence ID" value="TPW34147.1"/>
    <property type="molecule type" value="Genomic_DNA"/>
</dbReference>
<evidence type="ECO:0000313" key="2">
    <source>
        <dbReference type="EMBL" id="TPW34147.1"/>
    </source>
</evidence>
<dbReference type="Pfam" id="PF03167">
    <property type="entry name" value="UDG"/>
    <property type="match status" value="1"/>
</dbReference>
<evidence type="ECO:0000313" key="3">
    <source>
        <dbReference type="Proteomes" id="UP000315037"/>
    </source>
</evidence>
<dbReference type="PANTHER" id="PTHR42160:SF1">
    <property type="entry name" value="URACIL-DNA GLYCOSYLASE SUPERFAMILY PROTEIN"/>
    <property type="match status" value="1"/>
</dbReference>
<proteinExistence type="predicted"/>
<dbReference type="RefSeq" id="WP_165600803.1">
    <property type="nucleotide sequence ID" value="NZ_SORZ01000002.1"/>
</dbReference>
<reference evidence="2 3" key="1">
    <citation type="submission" date="2019-03" db="EMBL/GenBank/DDBJ databases">
        <title>The complete genome sequence of Neokomagataea sp. Jb2 NBRC113641.</title>
        <authorList>
            <person name="Chua K.-O."/>
            <person name="Chan K.-G."/>
            <person name="See-Too W.-S."/>
        </authorList>
    </citation>
    <scope>NUCLEOTIDE SEQUENCE [LARGE SCALE GENOMIC DNA]</scope>
    <source>
        <strain evidence="2 3">Jb2</strain>
    </source>
</reference>
<dbReference type="InterPro" id="IPR005122">
    <property type="entry name" value="Uracil-DNA_glycosylase-like"/>
</dbReference>
<sequence length="224" mass="25733">MTTPTVSRGREGHETFDSVVARLRQCRLCRDNPRKGSQPLPHEPRPIIHASPTARICIVGQAPGIRAHDTQRSFNDPSGVRLRSWLGMDDATFYNRRKVALIPMGFCFPGYDVNKSDLPPRRECAEAWRAQLFAQMPDIRLMVILGTYAQRWHLGPKVAREGVNNVVSRWHDFYEAEGGLKRFVLPHPSWRNNAWLKRNPWFEADVLPVLKRDVRETLAGFPQD</sequence>
<dbReference type="PANTHER" id="PTHR42160">
    <property type="entry name" value="URACIL-DNA GLYCOSYLASE SUPERFAMILY PROTEIN"/>
    <property type="match status" value="1"/>
</dbReference>
<protein>
    <submittedName>
        <fullName evidence="2">Uracil-DNA glycosylase family protein</fullName>
    </submittedName>
</protein>
<feature type="domain" description="Uracil-DNA glycosylase-like" evidence="1">
    <location>
        <begin position="47"/>
        <end position="211"/>
    </location>
</feature>
<gene>
    <name evidence="2" type="ORF">E3202_06370</name>
</gene>
<dbReference type="SMART" id="SM00986">
    <property type="entry name" value="UDG"/>
    <property type="match status" value="1"/>
</dbReference>